<dbReference type="Proteomes" id="UP000187526">
    <property type="component" value="Unassembled WGS sequence"/>
</dbReference>
<comment type="caution">
    <text evidence="1">The sequence shown here is derived from an EMBL/GenBank/DDBJ whole genome shotgun (WGS) entry which is preliminary data.</text>
</comment>
<accession>A0A1R1HYY1</accession>
<dbReference type="AlphaFoldDB" id="A0A1R1HYY1"/>
<dbReference type="CDD" id="cd22231">
    <property type="entry name" value="RHH_NikR_HicB-like"/>
    <property type="match status" value="1"/>
</dbReference>
<dbReference type="EMBL" id="MTHD01000009">
    <property type="protein sequence ID" value="OMG51672.1"/>
    <property type="molecule type" value="Genomic_DNA"/>
</dbReference>
<evidence type="ECO:0000313" key="1">
    <source>
        <dbReference type="EMBL" id="OMG51672.1"/>
    </source>
</evidence>
<protein>
    <submittedName>
        <fullName evidence="1">Uncharacterized protein</fullName>
    </submittedName>
</protein>
<keyword evidence="2" id="KW-1185">Reference proteome</keyword>
<organism evidence="1 2">
    <name type="scientific">Azonexus hydrophilus</name>
    <dbReference type="NCBI Taxonomy" id="418702"/>
    <lineage>
        <taxon>Bacteria</taxon>
        <taxon>Pseudomonadati</taxon>
        <taxon>Pseudomonadota</taxon>
        <taxon>Betaproteobacteria</taxon>
        <taxon>Rhodocyclales</taxon>
        <taxon>Azonexaceae</taxon>
        <taxon>Azonexus</taxon>
    </lineage>
</organism>
<dbReference type="RefSeq" id="WP_076097527.1">
    <property type="nucleotide sequence ID" value="NZ_MTHD01000009.1"/>
</dbReference>
<name>A0A1R1HYY1_9RHOO</name>
<gene>
    <name evidence="1" type="ORF">BJN45_17290</name>
</gene>
<proteinExistence type="predicted"/>
<reference evidence="1 2" key="1">
    <citation type="submission" date="2016-10" db="EMBL/GenBank/DDBJ databases">
        <title>Alkaliphiles isolated from bioreactors.</title>
        <authorList>
            <person name="Salah Z."/>
            <person name="Rout S.P."/>
            <person name="Humphreys P.N."/>
        </authorList>
    </citation>
    <scope>NUCLEOTIDE SEQUENCE [LARGE SCALE GENOMIC DNA]</scope>
    <source>
        <strain evidence="1 2">ZS02</strain>
    </source>
</reference>
<evidence type="ECO:0000313" key="2">
    <source>
        <dbReference type="Proteomes" id="UP000187526"/>
    </source>
</evidence>
<sequence length="88" mass="9869">MEDFEEKTPKTNGAKVIRATFSLPSSCLEQLDRLQVEFGRKGHILNRSEVVRIGLAALERMRQDELQSAATYVEHLKAGRPKSTANAK</sequence>